<evidence type="ECO:0000259" key="1">
    <source>
        <dbReference type="PROSITE" id="PS50144"/>
    </source>
</evidence>
<dbReference type="Proteomes" id="UP000030748">
    <property type="component" value="Unassembled WGS sequence"/>
</dbReference>
<dbReference type="PANTHER" id="PTHR46162">
    <property type="entry name" value="TRAF-LIKE FAMILY PROTEIN"/>
    <property type="match status" value="1"/>
</dbReference>
<dbReference type="InterPro" id="IPR008974">
    <property type="entry name" value="TRAF-like"/>
</dbReference>
<organism evidence="2 3">
    <name type="scientific">Erythranthe guttata</name>
    <name type="common">Yellow monkey flower</name>
    <name type="synonym">Mimulus guttatus</name>
    <dbReference type="NCBI Taxonomy" id="4155"/>
    <lineage>
        <taxon>Eukaryota</taxon>
        <taxon>Viridiplantae</taxon>
        <taxon>Streptophyta</taxon>
        <taxon>Embryophyta</taxon>
        <taxon>Tracheophyta</taxon>
        <taxon>Spermatophyta</taxon>
        <taxon>Magnoliopsida</taxon>
        <taxon>eudicotyledons</taxon>
        <taxon>Gunneridae</taxon>
        <taxon>Pentapetalae</taxon>
        <taxon>asterids</taxon>
        <taxon>lamiids</taxon>
        <taxon>Lamiales</taxon>
        <taxon>Phrymaceae</taxon>
        <taxon>Erythranthe</taxon>
    </lineage>
</organism>
<gene>
    <name evidence="2" type="ORF">MIMGU_mgv1a018490mg</name>
</gene>
<keyword evidence="3" id="KW-1185">Reference proteome</keyword>
<reference evidence="2 3" key="1">
    <citation type="journal article" date="2013" name="Proc. Natl. Acad. Sci. U.S.A.">
        <title>Fine-scale variation in meiotic recombination in Mimulus inferred from population shotgun sequencing.</title>
        <authorList>
            <person name="Hellsten U."/>
            <person name="Wright K.M."/>
            <person name="Jenkins J."/>
            <person name="Shu S."/>
            <person name="Yuan Y."/>
            <person name="Wessler S.R."/>
            <person name="Schmutz J."/>
            <person name="Willis J.H."/>
            <person name="Rokhsar D.S."/>
        </authorList>
    </citation>
    <scope>NUCLEOTIDE SEQUENCE [LARGE SCALE GENOMIC DNA]</scope>
    <source>
        <strain evidence="3">cv. DUN x IM62</strain>
    </source>
</reference>
<sequence>MLNNEIRNKRISGLAGEYKWRLKLNPNEDDNVGKDKSYIAVYLAMANTNSLHAIWEINIEFTILLMHQISGNYISTLGIFYYIDKSFTKFFSRKDLLDPSKGFLINDNCVFGAEVYVLKREAVTECLSLKNVDIPDKRDWNIPSFSKLRVVWNSEVFLAGGQKWMFSLFPEGCGKGTGCGVFIYLHYVGSESNLKHDVWCRLHFFLAETIWFSPSIKNWGWAPFIDIATIEDPNQGFIVKDCCLLHIEISVQAVAKISPLH</sequence>
<proteinExistence type="predicted"/>
<name>A0A022RYU3_ERYGU</name>
<dbReference type="eggNOG" id="KOG1987">
    <property type="taxonomic scope" value="Eukaryota"/>
</dbReference>
<dbReference type="EMBL" id="KI630195">
    <property type="protein sequence ID" value="EYU45229.1"/>
    <property type="molecule type" value="Genomic_DNA"/>
</dbReference>
<dbReference type="PANTHER" id="PTHR46162:SF20">
    <property type="entry name" value="UBIQUITIN CARBOXYL-TERMINAL HYDROLASE 7-LIKE ISOFORM X1"/>
    <property type="match status" value="1"/>
</dbReference>
<dbReference type="Pfam" id="PF22486">
    <property type="entry name" value="MATH_2"/>
    <property type="match status" value="2"/>
</dbReference>
<dbReference type="PhylomeDB" id="A0A022RYU3"/>
<evidence type="ECO:0000313" key="3">
    <source>
        <dbReference type="Proteomes" id="UP000030748"/>
    </source>
</evidence>
<feature type="domain" description="MATH" evidence="1">
    <location>
        <begin position="135"/>
        <end position="249"/>
    </location>
</feature>
<dbReference type="AlphaFoldDB" id="A0A022RYU3"/>
<accession>A0A022RYU3</accession>
<feature type="domain" description="MATH" evidence="1">
    <location>
        <begin position="1"/>
        <end position="115"/>
    </location>
</feature>
<dbReference type="InterPro" id="IPR002083">
    <property type="entry name" value="MATH/TRAF_dom"/>
</dbReference>
<dbReference type="SUPFAM" id="SSF49599">
    <property type="entry name" value="TRAF domain-like"/>
    <property type="match status" value="2"/>
</dbReference>
<protein>
    <recommendedName>
        <fullName evidence="1">MATH domain-containing protein</fullName>
    </recommendedName>
</protein>
<evidence type="ECO:0000313" key="2">
    <source>
        <dbReference type="EMBL" id="EYU45229.1"/>
    </source>
</evidence>
<dbReference type="PROSITE" id="PS50144">
    <property type="entry name" value="MATH"/>
    <property type="match status" value="2"/>
</dbReference>
<dbReference type="CDD" id="cd00121">
    <property type="entry name" value="MATH"/>
    <property type="match status" value="2"/>
</dbReference>
<dbReference type="Gene3D" id="2.60.210.10">
    <property type="entry name" value="Apoptosis, Tumor Necrosis Factor Receptor Associated Protein 2, Chain A"/>
    <property type="match status" value="2"/>
</dbReference>